<dbReference type="Pfam" id="PF07963">
    <property type="entry name" value="N_methyl"/>
    <property type="match status" value="1"/>
</dbReference>
<sequence length="226" mass="26259">MNIESLPYPAHRHQGFTLLELLIALVLMSLMSVLAYGGLRVAISGWERIEARSEAQTDLYLTQRFLRRILRTELNDELINIYDENASVAFFGMDNELVFLASTTFTSDEARQWVYLSANEEVGFMLATAPYDELEALDFNSLLETLRDPELSRHSVLTKGDIRRLEFSFLKISANGDLDWEPEWLFMTVLPAAVRIHFEPLEEESNQWPDLLVLPDENYYEFKRIR</sequence>
<keyword evidence="1" id="KW-0812">Transmembrane</keyword>
<dbReference type="Proteomes" id="UP001059950">
    <property type="component" value="Plasmid unnamed"/>
</dbReference>
<dbReference type="InterPro" id="IPR012902">
    <property type="entry name" value="N_methyl_site"/>
</dbReference>
<reference evidence="2" key="1">
    <citation type="submission" date="2021-04" db="EMBL/GenBank/DDBJ databases">
        <title>Oceanospirillales bacteria with DddD are important DMSP degraders in coastal seawater.</title>
        <authorList>
            <person name="Liu J."/>
        </authorList>
    </citation>
    <scope>NUCLEOTIDE SEQUENCE</scope>
    <source>
        <strain evidence="2">GY6</strain>
        <plasmid evidence="2">unnamed</plasmid>
    </source>
</reference>
<dbReference type="EMBL" id="CP073345">
    <property type="protein sequence ID" value="UTW05612.1"/>
    <property type="molecule type" value="Genomic_DNA"/>
</dbReference>
<dbReference type="NCBIfam" id="TIGR02532">
    <property type="entry name" value="IV_pilin_GFxxxE"/>
    <property type="match status" value="1"/>
</dbReference>
<dbReference type="SUPFAM" id="SSF54523">
    <property type="entry name" value="Pili subunits"/>
    <property type="match status" value="1"/>
</dbReference>
<feature type="transmembrane region" description="Helical" evidence="1">
    <location>
        <begin position="16"/>
        <end position="39"/>
    </location>
</feature>
<dbReference type="InterPro" id="IPR045584">
    <property type="entry name" value="Pilin-like"/>
</dbReference>
<gene>
    <name evidence="2" type="ORF">KDX31_19645</name>
</gene>
<evidence type="ECO:0000313" key="3">
    <source>
        <dbReference type="Proteomes" id="UP001059950"/>
    </source>
</evidence>
<keyword evidence="1" id="KW-1133">Transmembrane helix</keyword>
<name>A0ABY5H2A1_9GAMM</name>
<accession>A0ABY5H2A1</accession>
<proteinExistence type="predicted"/>
<organism evidence="2 3">
    <name type="scientific">Amphritea atlantica</name>
    <dbReference type="NCBI Taxonomy" id="355243"/>
    <lineage>
        <taxon>Bacteria</taxon>
        <taxon>Pseudomonadati</taxon>
        <taxon>Pseudomonadota</taxon>
        <taxon>Gammaproteobacteria</taxon>
        <taxon>Oceanospirillales</taxon>
        <taxon>Oceanospirillaceae</taxon>
        <taxon>Amphritea</taxon>
    </lineage>
</organism>
<evidence type="ECO:0000256" key="1">
    <source>
        <dbReference type="SAM" id="Phobius"/>
    </source>
</evidence>
<evidence type="ECO:0000313" key="2">
    <source>
        <dbReference type="EMBL" id="UTW05612.1"/>
    </source>
</evidence>
<keyword evidence="2" id="KW-0614">Plasmid</keyword>
<keyword evidence="3" id="KW-1185">Reference proteome</keyword>
<geneLocation type="plasmid" evidence="2 3">
    <name>unnamed</name>
</geneLocation>
<dbReference type="PROSITE" id="PS00409">
    <property type="entry name" value="PROKAR_NTER_METHYL"/>
    <property type="match status" value="1"/>
</dbReference>
<keyword evidence="1" id="KW-0472">Membrane</keyword>
<protein>
    <submittedName>
        <fullName evidence="2">Prepilin-type N-terminal cleavage/methylation domain-containing protein</fullName>
    </submittedName>
</protein>